<dbReference type="PANTHER" id="PTHR10889">
    <property type="entry name" value="DEOXYRIBOSE-PHOSPHATE ALDOLASE"/>
    <property type="match status" value="1"/>
</dbReference>
<proteinExistence type="predicted"/>
<dbReference type="NCBIfam" id="TIGR00126">
    <property type="entry name" value="deoC"/>
    <property type="match status" value="1"/>
</dbReference>
<dbReference type="EMBL" id="FNOU01000011">
    <property type="protein sequence ID" value="SDX92550.1"/>
    <property type="molecule type" value="Genomic_DNA"/>
</dbReference>
<evidence type="ECO:0000256" key="1">
    <source>
        <dbReference type="ARBA" id="ARBA00022490"/>
    </source>
</evidence>
<dbReference type="GO" id="GO:0005737">
    <property type="term" value="C:cytoplasm"/>
    <property type="evidence" value="ECO:0007669"/>
    <property type="project" value="InterPro"/>
</dbReference>
<reference evidence="5" key="1">
    <citation type="submission" date="2016-10" db="EMBL/GenBank/DDBJ databases">
        <authorList>
            <person name="Varghese N."/>
            <person name="Submissions S."/>
        </authorList>
    </citation>
    <scope>NUCLEOTIDE SEQUENCE [LARGE SCALE GENOMIC DNA]</scope>
    <source>
        <strain evidence="5">VPI 5359</strain>
    </source>
</reference>
<dbReference type="Gene3D" id="3.20.20.70">
    <property type="entry name" value="Aldolase class I"/>
    <property type="match status" value="1"/>
</dbReference>
<dbReference type="Proteomes" id="UP000199652">
    <property type="component" value="Unassembled WGS sequence"/>
</dbReference>
<evidence type="ECO:0000313" key="5">
    <source>
        <dbReference type="Proteomes" id="UP000199652"/>
    </source>
</evidence>
<evidence type="ECO:0000313" key="4">
    <source>
        <dbReference type="EMBL" id="SDX92550.1"/>
    </source>
</evidence>
<dbReference type="SMART" id="SM01133">
    <property type="entry name" value="DeoC"/>
    <property type="match status" value="1"/>
</dbReference>
<accession>A0A1H3FNQ3</accession>
<dbReference type="PANTHER" id="PTHR10889:SF1">
    <property type="entry name" value="DEOXYRIBOSE-PHOSPHATE ALDOLASE"/>
    <property type="match status" value="1"/>
</dbReference>
<evidence type="ECO:0000256" key="2">
    <source>
        <dbReference type="ARBA" id="ARBA00023270"/>
    </source>
</evidence>
<dbReference type="GO" id="GO:0009264">
    <property type="term" value="P:deoxyribonucleotide catabolic process"/>
    <property type="evidence" value="ECO:0007669"/>
    <property type="project" value="UniProtKB-UniRule"/>
</dbReference>
<keyword evidence="1" id="KW-0963">Cytoplasm</keyword>
<dbReference type="PIRSF" id="PIRSF001357">
    <property type="entry name" value="DeoC"/>
    <property type="match status" value="1"/>
</dbReference>
<dbReference type="AlphaFoldDB" id="A0A1H3FNQ3"/>
<dbReference type="InterPro" id="IPR002915">
    <property type="entry name" value="DeoC/FbaB/LacD_aldolase"/>
</dbReference>
<dbReference type="InterPro" id="IPR011343">
    <property type="entry name" value="DeoC"/>
</dbReference>
<dbReference type="InterPro" id="IPR013785">
    <property type="entry name" value="Aldolase_TIM"/>
</dbReference>
<dbReference type="RefSeq" id="WP_090245217.1">
    <property type="nucleotide sequence ID" value="NZ_FNOU01000011.1"/>
</dbReference>
<protein>
    <recommendedName>
        <fullName evidence="3">Deoxyribose-phosphate aldolase</fullName>
        <ecNumber evidence="3">4.1.2.4</ecNumber>
    </recommendedName>
</protein>
<gene>
    <name evidence="4" type="ORF">SAMN04488579_11123</name>
</gene>
<evidence type="ECO:0000256" key="3">
    <source>
        <dbReference type="NCBIfam" id="TIGR00126"/>
    </source>
</evidence>
<dbReference type="GO" id="GO:0016052">
    <property type="term" value="P:carbohydrate catabolic process"/>
    <property type="evidence" value="ECO:0007669"/>
    <property type="project" value="TreeGrafter"/>
</dbReference>
<dbReference type="STRING" id="1528.SAMN04488579_11123"/>
<dbReference type="EC" id="4.1.2.4" evidence="3"/>
<keyword evidence="5" id="KW-1185">Reference proteome</keyword>
<name>A0A1H3FNQ3_EUBBA</name>
<dbReference type="Pfam" id="PF01791">
    <property type="entry name" value="DeoC"/>
    <property type="match status" value="1"/>
</dbReference>
<organism evidence="4 5">
    <name type="scientific">Eubacterium barkeri</name>
    <name type="common">Clostridium barkeri</name>
    <dbReference type="NCBI Taxonomy" id="1528"/>
    <lineage>
        <taxon>Bacteria</taxon>
        <taxon>Bacillati</taxon>
        <taxon>Bacillota</taxon>
        <taxon>Clostridia</taxon>
        <taxon>Eubacteriales</taxon>
        <taxon>Eubacteriaceae</taxon>
        <taxon>Eubacterium</taxon>
    </lineage>
</organism>
<sequence length="223" mass="23658">MTYSKHDIARMIDISAVQAQSTQADVDAIIAAAKAHRFICVFPLHGFLNRALDAMANEPDIMVGGVIGFPSGGELTEFKIHQAKILTAMGCGEVDMVLNVGMLKSGQDGAVARDIRRVADAAGNTPLKVIMEAPLLTNDEIARAAKLICDNGASFIKTGTGWSGTTTDHHIDVIKKAVGNTLPLKVAGGVRNLETVLRMVDMGVSRFGIGYASALNILNEVKE</sequence>
<dbReference type="SUPFAM" id="SSF51569">
    <property type="entry name" value="Aldolase"/>
    <property type="match status" value="1"/>
</dbReference>
<dbReference type="GO" id="GO:0004139">
    <property type="term" value="F:deoxyribose-phosphate aldolase activity"/>
    <property type="evidence" value="ECO:0007669"/>
    <property type="project" value="UniProtKB-UniRule"/>
</dbReference>
<keyword evidence="2" id="KW-0704">Schiff base</keyword>
<dbReference type="OrthoDB" id="9778711at2"/>